<name>A0A3P2A4K6_9NEIS</name>
<dbReference type="SUPFAM" id="SSF160631">
    <property type="entry name" value="SMI1/KNR4-like"/>
    <property type="match status" value="1"/>
</dbReference>
<dbReference type="InterPro" id="IPR018958">
    <property type="entry name" value="Knr4/Smi1-like_dom"/>
</dbReference>
<accession>A0A3P2A4K6</accession>
<keyword evidence="3" id="KW-1185">Reference proteome</keyword>
<comment type="caution">
    <text evidence="2">The sequence shown here is derived from an EMBL/GenBank/DDBJ whole genome shotgun (WGS) entry which is preliminary data.</text>
</comment>
<evidence type="ECO:0000313" key="3">
    <source>
        <dbReference type="Proteomes" id="UP000269923"/>
    </source>
</evidence>
<dbReference type="EMBL" id="RQYC01000006">
    <property type="protein sequence ID" value="RRD90387.1"/>
    <property type="molecule type" value="Genomic_DNA"/>
</dbReference>
<gene>
    <name evidence="2" type="ORF">EII21_05575</name>
</gene>
<dbReference type="InterPro" id="IPR037883">
    <property type="entry name" value="Knr4/Smi1-like_sf"/>
</dbReference>
<evidence type="ECO:0000259" key="1">
    <source>
        <dbReference type="Pfam" id="PF09346"/>
    </source>
</evidence>
<organism evidence="2 3">
    <name type="scientific">Conchiformibius steedae</name>
    <dbReference type="NCBI Taxonomy" id="153493"/>
    <lineage>
        <taxon>Bacteria</taxon>
        <taxon>Pseudomonadati</taxon>
        <taxon>Pseudomonadota</taxon>
        <taxon>Betaproteobacteria</taxon>
        <taxon>Neisseriales</taxon>
        <taxon>Neisseriaceae</taxon>
        <taxon>Conchiformibius</taxon>
    </lineage>
</organism>
<evidence type="ECO:0000313" key="2">
    <source>
        <dbReference type="EMBL" id="RRD90387.1"/>
    </source>
</evidence>
<dbReference type="Gene3D" id="3.40.1580.10">
    <property type="entry name" value="SMI1/KNR4-like"/>
    <property type="match status" value="1"/>
</dbReference>
<dbReference type="Proteomes" id="UP000269923">
    <property type="component" value="Unassembled WGS sequence"/>
</dbReference>
<sequence>MPWRFCRILAQLTKHKQSMNNLIQMLLSIKNPANHFIERPELIQGYTEDEIKQIEQKYHFPIHGQFKEFLMIMGKCSGGLLLGDDVYLYRDAIDTYYFSNISNMEIQEDPDCQEFIKKMGNIHLVEKKYFVLAGINEHRFQYFMLLENKNDIIYEWDTDTDEVKEFGTLFDFLKYYRKITTSQITGENNHAFERLTTGRLL</sequence>
<proteinExistence type="predicted"/>
<reference evidence="2 3" key="1">
    <citation type="submission" date="2018-11" db="EMBL/GenBank/DDBJ databases">
        <title>Genomes From Bacteria Associated with the Canine Oral Cavity: a Test Case for Automated Genome-Based Taxonomic Assignment.</title>
        <authorList>
            <person name="Coil D.A."/>
            <person name="Jospin G."/>
            <person name="Darling A.E."/>
            <person name="Wallis C."/>
            <person name="Davis I.J."/>
            <person name="Harris S."/>
            <person name="Eisen J.A."/>
            <person name="Holcombe L.J."/>
            <person name="O'Flynn C."/>
        </authorList>
    </citation>
    <scope>NUCLEOTIDE SEQUENCE [LARGE SCALE GENOMIC DNA]</scope>
    <source>
        <strain evidence="2 3">COT-280</strain>
    </source>
</reference>
<dbReference type="Pfam" id="PF09346">
    <property type="entry name" value="SMI1_KNR4"/>
    <property type="match status" value="1"/>
</dbReference>
<feature type="domain" description="Knr4/Smi1-like" evidence="1">
    <location>
        <begin position="47"/>
        <end position="166"/>
    </location>
</feature>
<dbReference type="AlphaFoldDB" id="A0A3P2A4K6"/>
<dbReference type="OrthoDB" id="8613156at2"/>
<protein>
    <recommendedName>
        <fullName evidence="1">Knr4/Smi1-like domain-containing protein</fullName>
    </recommendedName>
</protein>